<reference evidence="1" key="1">
    <citation type="submission" date="2024-02" db="EMBL/GenBank/DDBJ databases">
        <title>Metagenome Assembled Genome of Zalaria obscura JY119.</title>
        <authorList>
            <person name="Vighnesh L."/>
            <person name="Jagadeeshwari U."/>
            <person name="Venkata Ramana C."/>
            <person name="Sasikala C."/>
        </authorList>
    </citation>
    <scope>NUCLEOTIDE SEQUENCE</scope>
    <source>
        <strain evidence="1">JY119</strain>
    </source>
</reference>
<protein>
    <submittedName>
        <fullName evidence="1">Uncharacterized protein</fullName>
    </submittedName>
</protein>
<dbReference type="EMBL" id="JAMKPW020000009">
    <property type="protein sequence ID" value="KAK8215206.1"/>
    <property type="molecule type" value="Genomic_DNA"/>
</dbReference>
<comment type="caution">
    <text evidence="1">The sequence shown here is derived from an EMBL/GenBank/DDBJ whole genome shotgun (WGS) entry which is preliminary data.</text>
</comment>
<evidence type="ECO:0000313" key="2">
    <source>
        <dbReference type="Proteomes" id="UP001320706"/>
    </source>
</evidence>
<gene>
    <name evidence="1" type="ORF">M8818_002217</name>
</gene>
<proteinExistence type="predicted"/>
<dbReference type="Proteomes" id="UP001320706">
    <property type="component" value="Unassembled WGS sequence"/>
</dbReference>
<sequence length="511" mass="56025">MADTMDIDMDIDLTEDPEMARLEAEAMQNAEQQQHQTLQTTTTSTNEPQTQIPAAYTDDADATIPAPTKIHLRGLDNLTTQDIQAFGTEYGPTSDFRVEWIDDTSANLVYRSAPLASSALSQLSFSDAAMLPELELRAAKQHPTIPNAELMVRQATLGDVKPARAYERSRFYLMNPGHDPRERRGRYDGRGRGGGRGGDGRRRYDDAEDRRRREKPTTFDEGMYDDEPSAQPAALSRKDSPEEGEERGRRRDPRDRGRDRRGDDLFAGKERGRLGRDRSASPLRDGDGRFGFEDAGVRRRTARQRSGTPPRRRGERELLRTDSAANTPNELFPTKPGKASALDATDGSGSGGFGNGDGNGTELLGQRRRSSPSKRELFPHRTERSNHRRSDALDKKESKEIFVKGAGVADLASRITGGPSSRTNTNTTNDLASRISGGPQANGNNAGFSIRGAGEAELGGYNIRGASKEAHPVVKELFPLKTGGNGGNAAKELFGEKIKGRGGRRRAEDLF</sequence>
<organism evidence="1 2">
    <name type="scientific">Zalaria obscura</name>
    <dbReference type="NCBI Taxonomy" id="2024903"/>
    <lineage>
        <taxon>Eukaryota</taxon>
        <taxon>Fungi</taxon>
        <taxon>Dikarya</taxon>
        <taxon>Ascomycota</taxon>
        <taxon>Pezizomycotina</taxon>
        <taxon>Dothideomycetes</taxon>
        <taxon>Dothideomycetidae</taxon>
        <taxon>Dothideales</taxon>
        <taxon>Zalariaceae</taxon>
        <taxon>Zalaria</taxon>
    </lineage>
</organism>
<evidence type="ECO:0000313" key="1">
    <source>
        <dbReference type="EMBL" id="KAK8215206.1"/>
    </source>
</evidence>
<keyword evidence="2" id="KW-1185">Reference proteome</keyword>
<name>A0ACC3SJ53_9PEZI</name>
<accession>A0ACC3SJ53</accession>